<proteinExistence type="predicted"/>
<gene>
    <name evidence="1" type="ORF">ASPACDRAFT_46098</name>
</gene>
<dbReference type="RefSeq" id="XP_020053584.1">
    <property type="nucleotide sequence ID" value="XM_020201736.1"/>
</dbReference>
<dbReference type="STRING" id="690307.A0A1L9WM69"/>
<dbReference type="Proteomes" id="UP000184546">
    <property type="component" value="Unassembled WGS sequence"/>
</dbReference>
<evidence type="ECO:0000313" key="2">
    <source>
        <dbReference type="Proteomes" id="UP000184546"/>
    </source>
</evidence>
<protein>
    <submittedName>
        <fullName evidence="1">Uncharacterized protein</fullName>
    </submittedName>
</protein>
<keyword evidence="2" id="KW-1185">Reference proteome</keyword>
<accession>A0A1L9WM69</accession>
<evidence type="ECO:0000313" key="1">
    <source>
        <dbReference type="EMBL" id="OJJ97244.1"/>
    </source>
</evidence>
<reference evidence="2" key="1">
    <citation type="journal article" date="2017" name="Genome Biol.">
        <title>Comparative genomics reveals high biological diversity and specific adaptations in the industrially and medically important fungal genus Aspergillus.</title>
        <authorList>
            <person name="de Vries R.P."/>
            <person name="Riley R."/>
            <person name="Wiebenga A."/>
            <person name="Aguilar-Osorio G."/>
            <person name="Amillis S."/>
            <person name="Uchima C.A."/>
            <person name="Anderluh G."/>
            <person name="Asadollahi M."/>
            <person name="Askin M."/>
            <person name="Barry K."/>
            <person name="Battaglia E."/>
            <person name="Bayram O."/>
            <person name="Benocci T."/>
            <person name="Braus-Stromeyer S.A."/>
            <person name="Caldana C."/>
            <person name="Canovas D."/>
            <person name="Cerqueira G.C."/>
            <person name="Chen F."/>
            <person name="Chen W."/>
            <person name="Choi C."/>
            <person name="Clum A."/>
            <person name="Dos Santos R.A."/>
            <person name="Damasio A.R."/>
            <person name="Diallinas G."/>
            <person name="Emri T."/>
            <person name="Fekete E."/>
            <person name="Flipphi M."/>
            <person name="Freyberg S."/>
            <person name="Gallo A."/>
            <person name="Gournas C."/>
            <person name="Habgood R."/>
            <person name="Hainaut M."/>
            <person name="Harispe M.L."/>
            <person name="Henrissat B."/>
            <person name="Hilden K.S."/>
            <person name="Hope R."/>
            <person name="Hossain A."/>
            <person name="Karabika E."/>
            <person name="Karaffa L."/>
            <person name="Karanyi Z."/>
            <person name="Krasevec N."/>
            <person name="Kuo A."/>
            <person name="Kusch H."/>
            <person name="LaButti K."/>
            <person name="Lagendijk E.L."/>
            <person name="Lapidus A."/>
            <person name="Levasseur A."/>
            <person name="Lindquist E."/>
            <person name="Lipzen A."/>
            <person name="Logrieco A.F."/>
            <person name="MacCabe A."/>
            <person name="Maekelae M.R."/>
            <person name="Malavazi I."/>
            <person name="Melin P."/>
            <person name="Meyer V."/>
            <person name="Mielnichuk N."/>
            <person name="Miskei M."/>
            <person name="Molnar A.P."/>
            <person name="Mule G."/>
            <person name="Ngan C.Y."/>
            <person name="Orejas M."/>
            <person name="Orosz E."/>
            <person name="Ouedraogo J.P."/>
            <person name="Overkamp K.M."/>
            <person name="Park H.-S."/>
            <person name="Perrone G."/>
            <person name="Piumi F."/>
            <person name="Punt P.J."/>
            <person name="Ram A.F."/>
            <person name="Ramon A."/>
            <person name="Rauscher S."/>
            <person name="Record E."/>
            <person name="Riano-Pachon D.M."/>
            <person name="Robert V."/>
            <person name="Roehrig J."/>
            <person name="Ruller R."/>
            <person name="Salamov A."/>
            <person name="Salih N.S."/>
            <person name="Samson R.A."/>
            <person name="Sandor E."/>
            <person name="Sanguinetti M."/>
            <person name="Schuetze T."/>
            <person name="Sepcic K."/>
            <person name="Shelest E."/>
            <person name="Sherlock G."/>
            <person name="Sophianopoulou V."/>
            <person name="Squina F.M."/>
            <person name="Sun H."/>
            <person name="Susca A."/>
            <person name="Todd R.B."/>
            <person name="Tsang A."/>
            <person name="Unkles S.E."/>
            <person name="van de Wiele N."/>
            <person name="van Rossen-Uffink D."/>
            <person name="Oliveira J.V."/>
            <person name="Vesth T.C."/>
            <person name="Visser J."/>
            <person name="Yu J.-H."/>
            <person name="Zhou M."/>
            <person name="Andersen M.R."/>
            <person name="Archer D.B."/>
            <person name="Baker S.E."/>
            <person name="Benoit I."/>
            <person name="Brakhage A.A."/>
            <person name="Braus G.H."/>
            <person name="Fischer R."/>
            <person name="Frisvad J.C."/>
            <person name="Goldman G.H."/>
            <person name="Houbraken J."/>
            <person name="Oakley B."/>
            <person name="Pocsi I."/>
            <person name="Scazzocchio C."/>
            <person name="Seiboth B."/>
            <person name="vanKuyk P.A."/>
            <person name="Wortman J."/>
            <person name="Dyer P.S."/>
            <person name="Grigoriev I.V."/>
        </authorList>
    </citation>
    <scope>NUCLEOTIDE SEQUENCE [LARGE SCALE GENOMIC DNA]</scope>
    <source>
        <strain evidence="2">ATCC 16872 / CBS 172.66 / WB 5094</strain>
    </source>
</reference>
<organism evidence="1 2">
    <name type="scientific">Aspergillus aculeatus (strain ATCC 16872 / CBS 172.66 / WB 5094)</name>
    <dbReference type="NCBI Taxonomy" id="690307"/>
    <lineage>
        <taxon>Eukaryota</taxon>
        <taxon>Fungi</taxon>
        <taxon>Dikarya</taxon>
        <taxon>Ascomycota</taxon>
        <taxon>Pezizomycotina</taxon>
        <taxon>Eurotiomycetes</taxon>
        <taxon>Eurotiomycetidae</taxon>
        <taxon>Eurotiales</taxon>
        <taxon>Aspergillaceae</taxon>
        <taxon>Aspergillus</taxon>
        <taxon>Aspergillus subgen. Circumdati</taxon>
    </lineage>
</organism>
<name>A0A1L9WM69_ASPA1</name>
<dbReference type="OrthoDB" id="508139at2759"/>
<dbReference type="AlphaFoldDB" id="A0A1L9WM69"/>
<dbReference type="VEuPathDB" id="FungiDB:ASPACDRAFT_46098"/>
<sequence length="425" mass="47667">MADGSPDDMSFASHSSADDIFAESEWLEQIDGLIFNQDDSDSNKTPVGYCDGKLIKREKIRDKYGRLKPESKSHPVKKGSGIWNAELDDGDIFLIESLRIDGQYRRLGKESMLVRVMLEKVTDKTLGFVTIVHPGMLRSEVLCEPRGEEVHNKESSELAAMDISKSFLAIFGVSTNRLFFVIPALSSSILDTELEHKIKPALECSSDNDFVHFLSHIWADAAGDDPRWTSTDTNGNTVLHLAATNRNAHGETPLDALLTSLEESRTTRRFNALTEDISDQFAVFNDAAVDCLKFLNGGTEVTDVVWQRFKYGCTCGQCISGFLSPRMCFALECQADIWSNFLREDIEGRENNSTFPGFLPHRVQNDLKSNKSMRHMIPEKPNVEMVLHDASEWPPTSRSFLERGESFGGVVTMLFQRAMESDEIS</sequence>
<dbReference type="EMBL" id="KV878983">
    <property type="protein sequence ID" value="OJJ97244.1"/>
    <property type="molecule type" value="Genomic_DNA"/>
</dbReference>
<dbReference type="GeneID" id="30975550"/>
<dbReference type="OMA" id="PECRNDH"/>